<dbReference type="PRINTS" id="PR00081">
    <property type="entry name" value="GDHRDH"/>
</dbReference>
<keyword evidence="5" id="KW-1185">Reference proteome</keyword>
<gene>
    <name evidence="4" type="ORF">BGZ80_007714</name>
</gene>
<comment type="caution">
    <text evidence="4">The sequence shown here is derived from an EMBL/GenBank/DDBJ whole genome shotgun (WGS) entry which is preliminary data.</text>
</comment>
<evidence type="ECO:0000256" key="1">
    <source>
        <dbReference type="ARBA" id="ARBA00006484"/>
    </source>
</evidence>
<evidence type="ECO:0008006" key="6">
    <source>
        <dbReference type="Google" id="ProtNLM"/>
    </source>
</evidence>
<dbReference type="PANTHER" id="PTHR24320:SF282">
    <property type="entry name" value="WW DOMAIN-CONTAINING OXIDOREDUCTASE"/>
    <property type="match status" value="1"/>
</dbReference>
<evidence type="ECO:0000256" key="2">
    <source>
        <dbReference type="ARBA" id="ARBA00022857"/>
    </source>
</evidence>
<evidence type="ECO:0000313" key="5">
    <source>
        <dbReference type="Proteomes" id="UP000703661"/>
    </source>
</evidence>
<sequence length="331" mass="36804">MMFTNSFSQARFWKTYVSCKGYSHGEIPDLTGKVAIVTGANTGLGYATTVALAAHGAHVFLACRSQQRATDAIERAKKEIKEKYPQAAKPKLEFLELDLNDLAKSRQAARNFKAKNLPLHILVCNSGIMLVPFALSADGIETQFAVNHMGHFVFTLGLLDRLKESQPSRIAILSSIGHEGTVQGGIDFDYINDETKSTSFSRYGRSKLANVLFAKALARRLEKERVYVNVAHPGYVRTELTRYSKDVVGSLTVKIFDAIGGFVAMTPTVGSLTQLYIATSPKIESEDTRGRYFIPIAHEILPSSYARDEELQEKLWTFSEKLVHEKIGELY</sequence>
<dbReference type="InterPro" id="IPR002347">
    <property type="entry name" value="SDR_fam"/>
</dbReference>
<organism evidence="4 5">
    <name type="scientific">Entomortierella chlamydospora</name>
    <dbReference type="NCBI Taxonomy" id="101097"/>
    <lineage>
        <taxon>Eukaryota</taxon>
        <taxon>Fungi</taxon>
        <taxon>Fungi incertae sedis</taxon>
        <taxon>Mucoromycota</taxon>
        <taxon>Mortierellomycotina</taxon>
        <taxon>Mortierellomycetes</taxon>
        <taxon>Mortierellales</taxon>
        <taxon>Mortierellaceae</taxon>
        <taxon>Entomortierella</taxon>
    </lineage>
</organism>
<dbReference type="AlphaFoldDB" id="A0A9P6N6U2"/>
<dbReference type="PANTHER" id="PTHR24320">
    <property type="entry name" value="RETINOL DEHYDROGENASE"/>
    <property type="match status" value="1"/>
</dbReference>
<evidence type="ECO:0000313" key="4">
    <source>
        <dbReference type="EMBL" id="KAG0024779.1"/>
    </source>
</evidence>
<accession>A0A9P6N6U2</accession>
<dbReference type="GO" id="GO:0016491">
    <property type="term" value="F:oxidoreductase activity"/>
    <property type="evidence" value="ECO:0007669"/>
    <property type="project" value="UniProtKB-KW"/>
</dbReference>
<dbReference type="CDD" id="cd05327">
    <property type="entry name" value="retinol-DH_like_SDR_c_like"/>
    <property type="match status" value="1"/>
</dbReference>
<dbReference type="Pfam" id="PF00106">
    <property type="entry name" value="adh_short"/>
    <property type="match status" value="2"/>
</dbReference>
<proteinExistence type="inferred from homology"/>
<keyword evidence="3" id="KW-0560">Oxidoreductase</keyword>
<comment type="similarity">
    <text evidence="1">Belongs to the short-chain dehydrogenases/reductases (SDR) family.</text>
</comment>
<dbReference type="InterPro" id="IPR036291">
    <property type="entry name" value="NAD(P)-bd_dom_sf"/>
</dbReference>
<dbReference type="Proteomes" id="UP000703661">
    <property type="component" value="Unassembled WGS sequence"/>
</dbReference>
<reference evidence="4" key="1">
    <citation type="journal article" date="2020" name="Fungal Divers.">
        <title>Resolving the Mortierellaceae phylogeny through synthesis of multi-gene phylogenetics and phylogenomics.</title>
        <authorList>
            <person name="Vandepol N."/>
            <person name="Liber J."/>
            <person name="Desiro A."/>
            <person name="Na H."/>
            <person name="Kennedy M."/>
            <person name="Barry K."/>
            <person name="Grigoriev I.V."/>
            <person name="Miller A.N."/>
            <person name="O'Donnell K."/>
            <person name="Stajich J.E."/>
            <person name="Bonito G."/>
        </authorList>
    </citation>
    <scope>NUCLEOTIDE SEQUENCE</scope>
    <source>
        <strain evidence="4">NRRL 2769</strain>
    </source>
</reference>
<name>A0A9P6N6U2_9FUNG</name>
<dbReference type="Gene3D" id="3.40.50.720">
    <property type="entry name" value="NAD(P)-binding Rossmann-like Domain"/>
    <property type="match status" value="1"/>
</dbReference>
<keyword evidence="2" id="KW-0521">NADP</keyword>
<evidence type="ECO:0000256" key="3">
    <source>
        <dbReference type="ARBA" id="ARBA00023002"/>
    </source>
</evidence>
<dbReference type="SUPFAM" id="SSF51735">
    <property type="entry name" value="NAD(P)-binding Rossmann-fold domains"/>
    <property type="match status" value="1"/>
</dbReference>
<protein>
    <recommendedName>
        <fullName evidence="6">NAD(P)-binding protein</fullName>
    </recommendedName>
</protein>
<dbReference type="EMBL" id="JAAAID010000004">
    <property type="protein sequence ID" value="KAG0024779.1"/>
    <property type="molecule type" value="Genomic_DNA"/>
</dbReference>